<evidence type="ECO:0000313" key="3">
    <source>
        <dbReference type="Proteomes" id="UP000800036"/>
    </source>
</evidence>
<dbReference type="InterPro" id="IPR010730">
    <property type="entry name" value="HET"/>
</dbReference>
<evidence type="ECO:0000259" key="1">
    <source>
        <dbReference type="Pfam" id="PF06985"/>
    </source>
</evidence>
<dbReference type="AlphaFoldDB" id="A0A6A5UUK6"/>
<dbReference type="OrthoDB" id="2958217at2759"/>
<evidence type="ECO:0000313" key="2">
    <source>
        <dbReference type="EMBL" id="KAF1968080.1"/>
    </source>
</evidence>
<proteinExistence type="predicted"/>
<accession>A0A6A5UUK6</accession>
<gene>
    <name evidence="2" type="ORF">BU23DRAFT_435320</name>
</gene>
<organism evidence="2 3">
    <name type="scientific">Bimuria novae-zelandiae CBS 107.79</name>
    <dbReference type="NCBI Taxonomy" id="1447943"/>
    <lineage>
        <taxon>Eukaryota</taxon>
        <taxon>Fungi</taxon>
        <taxon>Dikarya</taxon>
        <taxon>Ascomycota</taxon>
        <taxon>Pezizomycotina</taxon>
        <taxon>Dothideomycetes</taxon>
        <taxon>Pleosporomycetidae</taxon>
        <taxon>Pleosporales</taxon>
        <taxon>Massarineae</taxon>
        <taxon>Didymosphaeriaceae</taxon>
        <taxon>Bimuria</taxon>
    </lineage>
</organism>
<keyword evidence="3" id="KW-1185">Reference proteome</keyword>
<protein>
    <recommendedName>
        <fullName evidence="1">Heterokaryon incompatibility domain-containing protein</fullName>
    </recommendedName>
</protein>
<name>A0A6A5UUK6_9PLEO</name>
<reference evidence="2" key="1">
    <citation type="journal article" date="2020" name="Stud. Mycol.">
        <title>101 Dothideomycetes genomes: a test case for predicting lifestyles and emergence of pathogens.</title>
        <authorList>
            <person name="Haridas S."/>
            <person name="Albert R."/>
            <person name="Binder M."/>
            <person name="Bloem J."/>
            <person name="Labutti K."/>
            <person name="Salamov A."/>
            <person name="Andreopoulos B."/>
            <person name="Baker S."/>
            <person name="Barry K."/>
            <person name="Bills G."/>
            <person name="Bluhm B."/>
            <person name="Cannon C."/>
            <person name="Castanera R."/>
            <person name="Culley D."/>
            <person name="Daum C."/>
            <person name="Ezra D."/>
            <person name="Gonzalez J."/>
            <person name="Henrissat B."/>
            <person name="Kuo A."/>
            <person name="Liang C."/>
            <person name="Lipzen A."/>
            <person name="Lutzoni F."/>
            <person name="Magnuson J."/>
            <person name="Mondo S."/>
            <person name="Nolan M."/>
            <person name="Ohm R."/>
            <person name="Pangilinan J."/>
            <person name="Park H.-J."/>
            <person name="Ramirez L."/>
            <person name="Alfaro M."/>
            <person name="Sun H."/>
            <person name="Tritt A."/>
            <person name="Yoshinaga Y."/>
            <person name="Zwiers L.-H."/>
            <person name="Turgeon B."/>
            <person name="Goodwin S."/>
            <person name="Spatafora J."/>
            <person name="Crous P."/>
            <person name="Grigoriev I."/>
        </authorList>
    </citation>
    <scope>NUCLEOTIDE SEQUENCE</scope>
    <source>
        <strain evidence="2">CBS 107.79</strain>
    </source>
</reference>
<dbReference type="PANTHER" id="PTHR33112:SF9">
    <property type="entry name" value="HETEROKARYON INCOMPATIBILITY DOMAIN-CONTAINING PROTEIN"/>
    <property type="match status" value="1"/>
</dbReference>
<feature type="domain" description="Heterokaryon incompatibility" evidence="1">
    <location>
        <begin position="1"/>
        <end position="108"/>
    </location>
</feature>
<dbReference type="Proteomes" id="UP000800036">
    <property type="component" value="Unassembled WGS sequence"/>
</dbReference>
<sequence length="111" mass="13028">YATFSHCWGENPQFIRLTTENIAQFSEEISFQDLPRNFQDAVTLCKRMQIRYLWIDSLCIIQSGEGSIQDWNFHVNEMRRIYLNSLLTIAASRAKDAEQGMFTERDPNTIM</sequence>
<feature type="non-terminal residue" evidence="2">
    <location>
        <position position="1"/>
    </location>
</feature>
<dbReference type="EMBL" id="ML976724">
    <property type="protein sequence ID" value="KAF1968080.1"/>
    <property type="molecule type" value="Genomic_DNA"/>
</dbReference>
<feature type="non-terminal residue" evidence="2">
    <location>
        <position position="111"/>
    </location>
</feature>
<dbReference type="Pfam" id="PF06985">
    <property type="entry name" value="HET"/>
    <property type="match status" value="1"/>
</dbReference>
<dbReference type="PANTHER" id="PTHR33112">
    <property type="entry name" value="DOMAIN PROTEIN, PUTATIVE-RELATED"/>
    <property type="match status" value="1"/>
</dbReference>